<dbReference type="EMBL" id="VSSQ01005104">
    <property type="protein sequence ID" value="MPM27861.1"/>
    <property type="molecule type" value="Genomic_DNA"/>
</dbReference>
<dbReference type="InterPro" id="IPR050306">
    <property type="entry name" value="PfkB_Carbo_kinase"/>
</dbReference>
<keyword evidence="2 7" id="KW-0808">Transferase</keyword>
<dbReference type="Pfam" id="PF00294">
    <property type="entry name" value="PfkB"/>
    <property type="match status" value="1"/>
</dbReference>
<evidence type="ECO:0000256" key="2">
    <source>
        <dbReference type="ARBA" id="ARBA00022679"/>
    </source>
</evidence>
<dbReference type="PANTHER" id="PTHR43085:SF1">
    <property type="entry name" value="PSEUDOURIDINE KINASE-RELATED"/>
    <property type="match status" value="1"/>
</dbReference>
<dbReference type="PANTHER" id="PTHR43085">
    <property type="entry name" value="HEXOKINASE FAMILY MEMBER"/>
    <property type="match status" value="1"/>
</dbReference>
<keyword evidence="3" id="KW-0547">Nucleotide-binding</keyword>
<evidence type="ECO:0000256" key="1">
    <source>
        <dbReference type="ARBA" id="ARBA00010688"/>
    </source>
</evidence>
<evidence type="ECO:0000256" key="3">
    <source>
        <dbReference type="ARBA" id="ARBA00022741"/>
    </source>
</evidence>
<dbReference type="SUPFAM" id="SSF53613">
    <property type="entry name" value="Ribokinase-like"/>
    <property type="match status" value="1"/>
</dbReference>
<keyword evidence="4 7" id="KW-0418">Kinase</keyword>
<dbReference type="InterPro" id="IPR002173">
    <property type="entry name" value="Carboh/pur_kinase_PfkB_CS"/>
</dbReference>
<name>A0A644YIY6_9ZZZZ</name>
<evidence type="ECO:0000256" key="4">
    <source>
        <dbReference type="ARBA" id="ARBA00022777"/>
    </source>
</evidence>
<protein>
    <submittedName>
        <fullName evidence="7">2-dehydro-3-deoxygluconokinase</fullName>
        <ecNumber evidence="7">2.7.1.45</ecNumber>
    </submittedName>
</protein>
<dbReference type="Gene3D" id="3.40.1190.20">
    <property type="match status" value="1"/>
</dbReference>
<dbReference type="AlphaFoldDB" id="A0A644YIY6"/>
<organism evidence="7">
    <name type="scientific">bioreactor metagenome</name>
    <dbReference type="NCBI Taxonomy" id="1076179"/>
    <lineage>
        <taxon>unclassified sequences</taxon>
        <taxon>metagenomes</taxon>
        <taxon>ecological metagenomes</taxon>
    </lineage>
</organism>
<evidence type="ECO:0000259" key="6">
    <source>
        <dbReference type="Pfam" id="PF00294"/>
    </source>
</evidence>
<evidence type="ECO:0000313" key="7">
    <source>
        <dbReference type="EMBL" id="MPM27861.1"/>
    </source>
</evidence>
<dbReference type="EC" id="2.7.1.45" evidence="7"/>
<dbReference type="CDD" id="cd01166">
    <property type="entry name" value="KdgK"/>
    <property type="match status" value="1"/>
</dbReference>
<comment type="similarity">
    <text evidence="1">Belongs to the carbohydrate kinase PfkB family.</text>
</comment>
<dbReference type="PROSITE" id="PS00584">
    <property type="entry name" value="PFKB_KINASES_2"/>
    <property type="match status" value="1"/>
</dbReference>
<gene>
    <name evidence="7" type="primary">kdgK_19</name>
    <name evidence="7" type="ORF">SDC9_74376</name>
</gene>
<dbReference type="GO" id="GO:0008673">
    <property type="term" value="F:2-dehydro-3-deoxygluconokinase activity"/>
    <property type="evidence" value="ECO:0007669"/>
    <property type="project" value="UniProtKB-EC"/>
</dbReference>
<feature type="domain" description="Carbohydrate kinase PfkB" evidence="6">
    <location>
        <begin position="16"/>
        <end position="312"/>
    </location>
</feature>
<sequence length="337" mass="35515">MTNACDAQVLPRKSGRILSLGELLIDLIPTETGGRIDQAGAVWKTASGSAGIFACAVAALGAESAFLGKVGTDALSRMAYHTVRDAGVDMSRVVVSGEGQIGLAFIEYLPDGSRNYEYYRARSVGSLYRAGELNADDLKSAYALHFPGMLLELSPELRETSLFAARTAKEHGVLLSFDPNIRFELSSGESLERLVSVIQMADVIAPTLQEGRIITGKSSVGDVLRALHAMGPKVVALTRDKDGAAVSSGGMVALCDGIDVPVIDPTGAGDTFAAALIVALQRGMMLSETALFCNCAGTLVVTKRGAIGQAIPTLDEVNELLKTNPCQVRLVKLDELD</sequence>
<dbReference type="InterPro" id="IPR029056">
    <property type="entry name" value="Ribokinase-like"/>
</dbReference>
<evidence type="ECO:0000256" key="5">
    <source>
        <dbReference type="ARBA" id="ARBA00022840"/>
    </source>
</evidence>
<dbReference type="InterPro" id="IPR011611">
    <property type="entry name" value="PfkB_dom"/>
</dbReference>
<comment type="caution">
    <text evidence="7">The sequence shown here is derived from an EMBL/GenBank/DDBJ whole genome shotgun (WGS) entry which is preliminary data.</text>
</comment>
<accession>A0A644YIY6</accession>
<reference evidence="7" key="1">
    <citation type="submission" date="2019-08" db="EMBL/GenBank/DDBJ databases">
        <authorList>
            <person name="Kucharzyk K."/>
            <person name="Murdoch R.W."/>
            <person name="Higgins S."/>
            <person name="Loffler F."/>
        </authorList>
    </citation>
    <scope>NUCLEOTIDE SEQUENCE</scope>
</reference>
<keyword evidence="5" id="KW-0067">ATP-binding</keyword>
<dbReference type="GO" id="GO:0005524">
    <property type="term" value="F:ATP binding"/>
    <property type="evidence" value="ECO:0007669"/>
    <property type="project" value="UniProtKB-KW"/>
</dbReference>
<proteinExistence type="inferred from homology"/>